<dbReference type="GO" id="GO:0004497">
    <property type="term" value="F:monooxygenase activity"/>
    <property type="evidence" value="ECO:0007669"/>
    <property type="project" value="InterPro"/>
</dbReference>
<gene>
    <name evidence="1" type="ORF">M422DRAFT_146617</name>
</gene>
<protein>
    <recommendedName>
        <fullName evidence="3">Cytochrome P450</fullName>
    </recommendedName>
</protein>
<dbReference type="GO" id="GO:0020037">
    <property type="term" value="F:heme binding"/>
    <property type="evidence" value="ECO:0007669"/>
    <property type="project" value="InterPro"/>
</dbReference>
<dbReference type="InterPro" id="IPR036396">
    <property type="entry name" value="Cyt_P450_sf"/>
</dbReference>
<dbReference type="AlphaFoldDB" id="A0A0C9V7C8"/>
<dbReference type="GO" id="GO:0005506">
    <property type="term" value="F:iron ion binding"/>
    <property type="evidence" value="ECO:0007669"/>
    <property type="project" value="InterPro"/>
</dbReference>
<dbReference type="Proteomes" id="UP000054279">
    <property type="component" value="Unassembled WGS sequence"/>
</dbReference>
<dbReference type="HOGENOM" id="CLU_168463_0_0_1"/>
<feature type="non-terminal residue" evidence="1">
    <location>
        <position position="1"/>
    </location>
</feature>
<proteinExistence type="predicted"/>
<accession>A0A0C9V7C8</accession>
<reference evidence="1 2" key="1">
    <citation type="submission" date="2014-06" db="EMBL/GenBank/DDBJ databases">
        <title>Evolutionary Origins and Diversification of the Mycorrhizal Mutualists.</title>
        <authorList>
            <consortium name="DOE Joint Genome Institute"/>
            <consortium name="Mycorrhizal Genomics Consortium"/>
            <person name="Kohler A."/>
            <person name="Kuo A."/>
            <person name="Nagy L.G."/>
            <person name="Floudas D."/>
            <person name="Copeland A."/>
            <person name="Barry K.W."/>
            <person name="Cichocki N."/>
            <person name="Veneault-Fourrey C."/>
            <person name="LaButti K."/>
            <person name="Lindquist E.A."/>
            <person name="Lipzen A."/>
            <person name="Lundell T."/>
            <person name="Morin E."/>
            <person name="Murat C."/>
            <person name="Riley R."/>
            <person name="Ohm R."/>
            <person name="Sun H."/>
            <person name="Tunlid A."/>
            <person name="Henrissat B."/>
            <person name="Grigoriev I.V."/>
            <person name="Hibbett D.S."/>
            <person name="Martin F."/>
        </authorList>
    </citation>
    <scope>NUCLEOTIDE SEQUENCE [LARGE SCALE GENOMIC DNA]</scope>
    <source>
        <strain evidence="1 2">SS14</strain>
    </source>
</reference>
<feature type="non-terminal residue" evidence="1">
    <location>
        <position position="63"/>
    </location>
</feature>
<name>A0A0C9V7C8_SPHS4</name>
<dbReference type="GO" id="GO:0016705">
    <property type="term" value="F:oxidoreductase activity, acting on paired donors, with incorporation or reduction of molecular oxygen"/>
    <property type="evidence" value="ECO:0007669"/>
    <property type="project" value="InterPro"/>
</dbReference>
<evidence type="ECO:0008006" key="3">
    <source>
        <dbReference type="Google" id="ProtNLM"/>
    </source>
</evidence>
<organism evidence="1 2">
    <name type="scientific">Sphaerobolus stellatus (strain SS14)</name>
    <dbReference type="NCBI Taxonomy" id="990650"/>
    <lineage>
        <taxon>Eukaryota</taxon>
        <taxon>Fungi</taxon>
        <taxon>Dikarya</taxon>
        <taxon>Basidiomycota</taxon>
        <taxon>Agaricomycotina</taxon>
        <taxon>Agaricomycetes</taxon>
        <taxon>Phallomycetidae</taxon>
        <taxon>Geastrales</taxon>
        <taxon>Sphaerobolaceae</taxon>
        <taxon>Sphaerobolus</taxon>
    </lineage>
</organism>
<dbReference type="Pfam" id="PF00067">
    <property type="entry name" value="p450"/>
    <property type="match status" value="1"/>
</dbReference>
<dbReference type="EMBL" id="KN837214">
    <property type="protein sequence ID" value="KIJ33330.1"/>
    <property type="molecule type" value="Genomic_DNA"/>
</dbReference>
<evidence type="ECO:0000313" key="2">
    <source>
        <dbReference type="Proteomes" id="UP000054279"/>
    </source>
</evidence>
<sequence length="63" mass="7122">FLAGSDTTVTVINTLIAQFILHPKIQKCVHQELDSVLGSSDLPRFQLPIWDDHSQTPYSKHSF</sequence>
<dbReference type="Gene3D" id="1.10.630.10">
    <property type="entry name" value="Cytochrome P450"/>
    <property type="match status" value="1"/>
</dbReference>
<dbReference type="SUPFAM" id="SSF48264">
    <property type="entry name" value="Cytochrome P450"/>
    <property type="match status" value="1"/>
</dbReference>
<dbReference type="InterPro" id="IPR001128">
    <property type="entry name" value="Cyt_P450"/>
</dbReference>
<keyword evidence="2" id="KW-1185">Reference proteome</keyword>
<evidence type="ECO:0000313" key="1">
    <source>
        <dbReference type="EMBL" id="KIJ33330.1"/>
    </source>
</evidence>